<dbReference type="GO" id="GO:0001228">
    <property type="term" value="F:DNA-binding transcription activator activity, RNA polymerase II-specific"/>
    <property type="evidence" value="ECO:0007669"/>
    <property type="project" value="TreeGrafter"/>
</dbReference>
<dbReference type="Proteomes" id="UP000800200">
    <property type="component" value="Unassembled WGS sequence"/>
</dbReference>
<feature type="compositionally biased region" description="Low complexity" evidence="2">
    <location>
        <begin position="56"/>
        <end position="68"/>
    </location>
</feature>
<dbReference type="SMART" id="SM00066">
    <property type="entry name" value="GAL4"/>
    <property type="match status" value="1"/>
</dbReference>
<dbReference type="InterPro" id="IPR036864">
    <property type="entry name" value="Zn2-C6_fun-type_DNA-bd_sf"/>
</dbReference>
<dbReference type="GO" id="GO:0008270">
    <property type="term" value="F:zinc ion binding"/>
    <property type="evidence" value="ECO:0007669"/>
    <property type="project" value="InterPro"/>
</dbReference>
<evidence type="ECO:0000259" key="3">
    <source>
        <dbReference type="PROSITE" id="PS50048"/>
    </source>
</evidence>
<accession>A0A6A6EFS6</accession>
<dbReference type="EMBL" id="ML994622">
    <property type="protein sequence ID" value="KAF2188980.1"/>
    <property type="molecule type" value="Genomic_DNA"/>
</dbReference>
<keyword evidence="1" id="KW-0539">Nucleus</keyword>
<dbReference type="InterPro" id="IPR001138">
    <property type="entry name" value="Zn2Cys6_DnaBD"/>
</dbReference>
<feature type="compositionally biased region" description="Polar residues" evidence="2">
    <location>
        <begin position="69"/>
        <end position="82"/>
    </location>
</feature>
<protein>
    <recommendedName>
        <fullName evidence="3">Zn(2)-C6 fungal-type domain-containing protein</fullName>
    </recommendedName>
</protein>
<dbReference type="PANTHER" id="PTHR47784:SF5">
    <property type="entry name" value="STEROL UPTAKE CONTROL PROTEIN 2"/>
    <property type="match status" value="1"/>
</dbReference>
<sequence>MPRLGHKKSRNGCRQCKARHVKCDENKPCSSCARHGVQCSLITCDPGAPVSPPVGPATRSAASSSRATKPTSQTKEKPSTQVLTPASLPIEYVLNPSPVPAASSPDGVSNHSSLDPFPYLSKFANKSESIQPNYWARDLELMHHWSTNAYLTLSERDDIRYMWQITAPRQAITHQFLMHEILAYSALHLAFLYADQRRSYYALGTHHQNLAIRNMRAILPNMSADNAPALFAVSVLIALTALGAGSLDITGSQSPIDDLLDLYALMQGVSHLLTSAQSEIFEGPFNGIFRESPTDTPQQPILHHILHHIDDVTAFLDINAIGEDAHKEYVEAINSLKGAIAQSTDPQADCREIRIAFLWPIRISPNFLQMVRQKQPVALGIMAHYCIVLRAAEHTYWFVRGWAERVINEISEVIDPSWRQVVRWPAEFIAAHAVQEQSKS</sequence>
<gene>
    <name evidence="4" type="ORF">K469DRAFT_626772</name>
</gene>
<dbReference type="PANTHER" id="PTHR47784">
    <property type="entry name" value="STEROL UPTAKE CONTROL PROTEIN 2"/>
    <property type="match status" value="1"/>
</dbReference>
<dbReference type="Pfam" id="PF11951">
    <property type="entry name" value="Fungal_trans_2"/>
    <property type="match status" value="1"/>
</dbReference>
<evidence type="ECO:0000256" key="2">
    <source>
        <dbReference type="SAM" id="MobiDB-lite"/>
    </source>
</evidence>
<feature type="domain" description="Zn(2)-C6 fungal-type" evidence="3">
    <location>
        <begin position="12"/>
        <end position="41"/>
    </location>
</feature>
<evidence type="ECO:0000256" key="1">
    <source>
        <dbReference type="ARBA" id="ARBA00023242"/>
    </source>
</evidence>
<dbReference type="PROSITE" id="PS50048">
    <property type="entry name" value="ZN2_CY6_FUNGAL_2"/>
    <property type="match status" value="1"/>
</dbReference>
<evidence type="ECO:0000313" key="4">
    <source>
        <dbReference type="EMBL" id="KAF2188980.1"/>
    </source>
</evidence>
<dbReference type="PROSITE" id="PS00463">
    <property type="entry name" value="ZN2_CY6_FUNGAL_1"/>
    <property type="match status" value="1"/>
</dbReference>
<dbReference type="OrthoDB" id="3546279at2759"/>
<dbReference type="Pfam" id="PF00172">
    <property type="entry name" value="Zn_clus"/>
    <property type="match status" value="1"/>
</dbReference>
<organism evidence="4 5">
    <name type="scientific">Zopfia rhizophila CBS 207.26</name>
    <dbReference type="NCBI Taxonomy" id="1314779"/>
    <lineage>
        <taxon>Eukaryota</taxon>
        <taxon>Fungi</taxon>
        <taxon>Dikarya</taxon>
        <taxon>Ascomycota</taxon>
        <taxon>Pezizomycotina</taxon>
        <taxon>Dothideomycetes</taxon>
        <taxon>Dothideomycetes incertae sedis</taxon>
        <taxon>Zopfiaceae</taxon>
        <taxon>Zopfia</taxon>
    </lineage>
</organism>
<evidence type="ECO:0000313" key="5">
    <source>
        <dbReference type="Proteomes" id="UP000800200"/>
    </source>
</evidence>
<dbReference type="InterPro" id="IPR021858">
    <property type="entry name" value="Fun_TF"/>
</dbReference>
<reference evidence="4" key="1">
    <citation type="journal article" date="2020" name="Stud. Mycol.">
        <title>101 Dothideomycetes genomes: a test case for predicting lifestyles and emergence of pathogens.</title>
        <authorList>
            <person name="Haridas S."/>
            <person name="Albert R."/>
            <person name="Binder M."/>
            <person name="Bloem J."/>
            <person name="Labutti K."/>
            <person name="Salamov A."/>
            <person name="Andreopoulos B."/>
            <person name="Baker S."/>
            <person name="Barry K."/>
            <person name="Bills G."/>
            <person name="Bluhm B."/>
            <person name="Cannon C."/>
            <person name="Castanera R."/>
            <person name="Culley D."/>
            <person name="Daum C."/>
            <person name="Ezra D."/>
            <person name="Gonzalez J."/>
            <person name="Henrissat B."/>
            <person name="Kuo A."/>
            <person name="Liang C."/>
            <person name="Lipzen A."/>
            <person name="Lutzoni F."/>
            <person name="Magnuson J."/>
            <person name="Mondo S."/>
            <person name="Nolan M."/>
            <person name="Ohm R."/>
            <person name="Pangilinan J."/>
            <person name="Park H.-J."/>
            <person name="Ramirez L."/>
            <person name="Alfaro M."/>
            <person name="Sun H."/>
            <person name="Tritt A."/>
            <person name="Yoshinaga Y."/>
            <person name="Zwiers L.-H."/>
            <person name="Turgeon B."/>
            <person name="Goodwin S."/>
            <person name="Spatafora J."/>
            <person name="Crous P."/>
            <person name="Grigoriev I."/>
        </authorList>
    </citation>
    <scope>NUCLEOTIDE SEQUENCE</scope>
    <source>
        <strain evidence="4">CBS 207.26</strain>
    </source>
</reference>
<proteinExistence type="predicted"/>
<name>A0A6A6EFS6_9PEZI</name>
<dbReference type="AlphaFoldDB" id="A0A6A6EFS6"/>
<keyword evidence="5" id="KW-1185">Reference proteome</keyword>
<feature type="region of interest" description="Disordered" evidence="2">
    <location>
        <begin position="52"/>
        <end position="82"/>
    </location>
</feature>
<dbReference type="SUPFAM" id="SSF57701">
    <property type="entry name" value="Zn2/Cys6 DNA-binding domain"/>
    <property type="match status" value="1"/>
</dbReference>
<dbReference type="InterPro" id="IPR053157">
    <property type="entry name" value="Sterol_Uptake_Regulator"/>
</dbReference>
<dbReference type="Gene3D" id="4.10.240.10">
    <property type="entry name" value="Zn(2)-C6 fungal-type DNA-binding domain"/>
    <property type="match status" value="1"/>
</dbReference>